<comment type="similarity">
    <text evidence="1">Belongs to the SRR1 family.</text>
</comment>
<keyword evidence="4" id="KW-1185">Reference proteome</keyword>
<sequence length="340" mass="37808">MTRGRARRALMTSAAMAAAPLAPDAWQAALPRKRRSGARRRGRREAAAGDPEATGEPDLATVLCRLREAREDLLLSDFWSSARETVNSCLTKLQRQLEAPEGTLSEALGHLHLHSSADEADVAQLGSLGQSQLRRTPPLQCVCYGLGSFATCVIARSQLTFLLLFLEECQIPRRCCCVYDPLFSQLETAVLDALGVTVLQENEEGKRAVGTEPTVFYMPHCGTALYNNLLWRNWSVGALARMVIVGNSFRGLQERLLTRILQRNYPYVAKVISGLEELALPETSRYMDVFNDTAIHWFPAHRLSQLSADTWAFREEPDYEDCEGLEIIREEAKGPSGGRV</sequence>
<dbReference type="InterPro" id="IPR040044">
    <property type="entry name" value="SRR1L"/>
</dbReference>
<gene>
    <name evidence="5" type="primary">SRRD</name>
</gene>
<evidence type="ECO:0000313" key="4">
    <source>
        <dbReference type="Proteomes" id="UP000694863"/>
    </source>
</evidence>
<reference evidence="5" key="1">
    <citation type="submission" date="2025-08" db="UniProtKB">
        <authorList>
            <consortium name="RefSeq"/>
        </authorList>
    </citation>
    <scope>IDENTIFICATION</scope>
</reference>
<dbReference type="PANTHER" id="PTHR28626">
    <property type="entry name" value="SRR1-LIKE PROTEIN"/>
    <property type="match status" value="1"/>
</dbReference>
<evidence type="ECO:0000256" key="2">
    <source>
        <dbReference type="SAM" id="MobiDB-lite"/>
    </source>
</evidence>
<dbReference type="Proteomes" id="UP000694863">
    <property type="component" value="Unplaced"/>
</dbReference>
<dbReference type="GeneID" id="101652148"/>
<feature type="compositionally biased region" description="Basic residues" evidence="2">
    <location>
        <begin position="31"/>
        <end position="43"/>
    </location>
</feature>
<accession>A0ABM0J5Q0</accession>
<evidence type="ECO:0000256" key="1">
    <source>
        <dbReference type="ARBA" id="ARBA00009856"/>
    </source>
</evidence>
<dbReference type="Pfam" id="PF07985">
    <property type="entry name" value="SRR1"/>
    <property type="match status" value="1"/>
</dbReference>
<dbReference type="RefSeq" id="XP_004715394.1">
    <property type="nucleotide sequence ID" value="XM_004715337.2"/>
</dbReference>
<organism evidence="4 5">
    <name type="scientific">Echinops telfairi</name>
    <name type="common">Lesser hedgehog tenrec</name>
    <dbReference type="NCBI Taxonomy" id="9371"/>
    <lineage>
        <taxon>Eukaryota</taxon>
        <taxon>Metazoa</taxon>
        <taxon>Chordata</taxon>
        <taxon>Craniata</taxon>
        <taxon>Vertebrata</taxon>
        <taxon>Euteleostomi</taxon>
        <taxon>Mammalia</taxon>
        <taxon>Eutheria</taxon>
        <taxon>Afrotheria</taxon>
        <taxon>Tenrecidae</taxon>
        <taxon>Tenrecinae</taxon>
        <taxon>Echinops</taxon>
    </lineage>
</organism>
<protein>
    <submittedName>
        <fullName evidence="5">SRR1-like protein</fullName>
    </submittedName>
</protein>
<name>A0ABM0J5Q0_ECHTE</name>
<evidence type="ECO:0000313" key="5">
    <source>
        <dbReference type="RefSeq" id="XP_004715394.1"/>
    </source>
</evidence>
<evidence type="ECO:0000259" key="3">
    <source>
        <dbReference type="Pfam" id="PF07985"/>
    </source>
</evidence>
<feature type="domain" description="SRR1-like" evidence="3">
    <location>
        <begin position="132"/>
        <end position="297"/>
    </location>
</feature>
<dbReference type="PANTHER" id="PTHR28626:SF3">
    <property type="entry name" value="SRR1-LIKE PROTEIN"/>
    <property type="match status" value="1"/>
</dbReference>
<dbReference type="InterPro" id="IPR012942">
    <property type="entry name" value="SRR1-like"/>
</dbReference>
<proteinExistence type="inferred from homology"/>
<feature type="region of interest" description="Disordered" evidence="2">
    <location>
        <begin position="29"/>
        <end position="55"/>
    </location>
</feature>